<protein>
    <submittedName>
        <fullName evidence="3">BTB domain-containing protein</fullName>
    </submittedName>
</protein>
<organism evidence="3">
    <name type="scientific">Haemonchus placei</name>
    <name type="common">Barber's pole worm</name>
    <dbReference type="NCBI Taxonomy" id="6290"/>
    <lineage>
        <taxon>Eukaryota</taxon>
        <taxon>Metazoa</taxon>
        <taxon>Ecdysozoa</taxon>
        <taxon>Nematoda</taxon>
        <taxon>Chromadorea</taxon>
        <taxon>Rhabditida</taxon>
        <taxon>Rhabditina</taxon>
        <taxon>Rhabditomorpha</taxon>
        <taxon>Strongyloidea</taxon>
        <taxon>Trichostrongylidae</taxon>
        <taxon>Haemonchus</taxon>
    </lineage>
</organism>
<dbReference type="AlphaFoldDB" id="A0A0N4W3V4"/>
<dbReference type="EMBL" id="UZAF01016220">
    <property type="protein sequence ID" value="VDO23413.1"/>
    <property type="molecule type" value="Genomic_DNA"/>
</dbReference>
<proteinExistence type="predicted"/>
<accession>A0A0N4W3V4</accession>
<reference evidence="1 2" key="2">
    <citation type="submission" date="2018-11" db="EMBL/GenBank/DDBJ databases">
        <authorList>
            <consortium name="Pathogen Informatics"/>
        </authorList>
    </citation>
    <scope>NUCLEOTIDE SEQUENCE [LARGE SCALE GENOMIC DNA]</scope>
    <source>
        <strain evidence="1 2">MHpl1</strain>
    </source>
</reference>
<gene>
    <name evidence="1" type="ORF">HPLM_LOCUS4516</name>
</gene>
<evidence type="ECO:0000313" key="1">
    <source>
        <dbReference type="EMBL" id="VDO23413.1"/>
    </source>
</evidence>
<dbReference type="OrthoDB" id="410104at2759"/>
<sequence>MEKVNYDFYSNLLDSTSTCLLTIFGETNISLHRFSLANSTCHHVDEGWFPWNQTRTYQVFVVVRTLAKFFTRYLSECIEVSQEYRVQLCLTFINLKKALNNVETETVFEAICNRWGCSRALR</sequence>
<evidence type="ECO:0000313" key="3">
    <source>
        <dbReference type="WBParaSite" id="HPLM_0000452401-mRNA-1"/>
    </source>
</evidence>
<evidence type="ECO:0000313" key="2">
    <source>
        <dbReference type="Proteomes" id="UP000268014"/>
    </source>
</evidence>
<dbReference type="WBParaSite" id="HPLM_0000452401-mRNA-1">
    <property type="protein sequence ID" value="HPLM_0000452401-mRNA-1"/>
    <property type="gene ID" value="HPLM_0000452401"/>
</dbReference>
<name>A0A0N4W3V4_HAEPC</name>
<reference evidence="3" key="1">
    <citation type="submission" date="2017-02" db="UniProtKB">
        <authorList>
            <consortium name="WormBaseParasite"/>
        </authorList>
    </citation>
    <scope>IDENTIFICATION</scope>
</reference>
<keyword evidence="2" id="KW-1185">Reference proteome</keyword>
<dbReference type="Proteomes" id="UP000268014">
    <property type="component" value="Unassembled WGS sequence"/>
</dbReference>